<feature type="region of interest" description="Disordered" evidence="1">
    <location>
        <begin position="31"/>
        <end position="55"/>
    </location>
</feature>
<gene>
    <name evidence="2" type="ORF">N1027_05135</name>
</gene>
<dbReference type="EMBL" id="JANLCM010000001">
    <property type="protein sequence ID" value="MCS5717517.1"/>
    <property type="molecule type" value="Genomic_DNA"/>
</dbReference>
<evidence type="ECO:0000313" key="3">
    <source>
        <dbReference type="Proteomes" id="UP001165584"/>
    </source>
</evidence>
<organism evidence="2 3">
    <name type="scientific">Herbiconiux aconitum</name>
    <dbReference type="NCBI Taxonomy" id="2970913"/>
    <lineage>
        <taxon>Bacteria</taxon>
        <taxon>Bacillati</taxon>
        <taxon>Actinomycetota</taxon>
        <taxon>Actinomycetes</taxon>
        <taxon>Micrococcales</taxon>
        <taxon>Microbacteriaceae</taxon>
        <taxon>Herbiconiux</taxon>
    </lineage>
</organism>
<dbReference type="Proteomes" id="UP001165584">
    <property type="component" value="Unassembled WGS sequence"/>
</dbReference>
<sequence length="55" mass="5560">MKPGYVVGLPSASVPPRVTAVSADSRIGRALRGGLPSADLPTAEPGDTDARRDAS</sequence>
<comment type="caution">
    <text evidence="2">The sequence shown here is derived from an EMBL/GenBank/DDBJ whole genome shotgun (WGS) entry which is preliminary data.</text>
</comment>
<evidence type="ECO:0000313" key="2">
    <source>
        <dbReference type="EMBL" id="MCS5717517.1"/>
    </source>
</evidence>
<keyword evidence="3" id="KW-1185">Reference proteome</keyword>
<name>A0ABT2GMQ2_9MICO</name>
<accession>A0ABT2GMQ2</accession>
<proteinExistence type="predicted"/>
<protein>
    <submittedName>
        <fullName evidence="2">Uncharacterized protein</fullName>
    </submittedName>
</protein>
<reference evidence="2" key="1">
    <citation type="submission" date="2022-08" db="EMBL/GenBank/DDBJ databases">
        <authorList>
            <person name="Deng Y."/>
            <person name="Han X.-F."/>
            <person name="Zhang Y.-Q."/>
        </authorList>
    </citation>
    <scope>NUCLEOTIDE SEQUENCE</scope>
    <source>
        <strain evidence="2">CPCC 205763</strain>
    </source>
</reference>
<dbReference type="RefSeq" id="WP_259505851.1">
    <property type="nucleotide sequence ID" value="NZ_JANLCM010000001.1"/>
</dbReference>
<evidence type="ECO:0000256" key="1">
    <source>
        <dbReference type="SAM" id="MobiDB-lite"/>
    </source>
</evidence>